<comment type="caution">
    <text evidence="2">The sequence shown here is derived from an EMBL/GenBank/DDBJ whole genome shotgun (WGS) entry which is preliminary data.</text>
</comment>
<dbReference type="EMBL" id="JACCFK010000001">
    <property type="protein sequence ID" value="NYI91471.1"/>
    <property type="molecule type" value="Genomic_DNA"/>
</dbReference>
<dbReference type="GO" id="GO:0003824">
    <property type="term" value="F:catalytic activity"/>
    <property type="evidence" value="ECO:0007669"/>
    <property type="project" value="UniProtKB-ARBA"/>
</dbReference>
<protein>
    <submittedName>
        <fullName evidence="2">Pimeloyl-ACP methyl ester carboxylesterase</fullName>
    </submittedName>
</protein>
<dbReference type="InterPro" id="IPR029058">
    <property type="entry name" value="AB_hydrolase_fold"/>
</dbReference>
<dbReference type="InterPro" id="IPR000073">
    <property type="entry name" value="AB_hydrolase_1"/>
</dbReference>
<dbReference type="Gene3D" id="3.40.50.1820">
    <property type="entry name" value="alpha/beta hydrolase"/>
    <property type="match status" value="1"/>
</dbReference>
<evidence type="ECO:0000313" key="3">
    <source>
        <dbReference type="Proteomes" id="UP000549616"/>
    </source>
</evidence>
<sequence length="219" mass="22901">MFATAADGTKLFHDHRPGPRPVLLIHGFASDSARTWAATGWVRALGERGHLLVDLRGHGHSDRAASGFAPTEQARDVLAVLDAAGMSTVDVVTYSMGGVIGWELARLAPGRIRRMVLGGIGGRPVEGDDLRRVRDGLAGEGLDACIEAVSGSRLTGEAPCPVLLAAGEADEIAADAPEFAAALGVPFVPVPRRNHLTAVSSRIFKQAALDFLDAARAAK</sequence>
<dbReference type="PANTHER" id="PTHR43194:SF2">
    <property type="entry name" value="PEROXISOMAL MEMBRANE PROTEIN LPX1"/>
    <property type="match status" value="1"/>
</dbReference>
<accession>A0A853B9V7</accession>
<dbReference type="Pfam" id="PF00561">
    <property type="entry name" value="Abhydrolase_1"/>
    <property type="match status" value="1"/>
</dbReference>
<evidence type="ECO:0000259" key="1">
    <source>
        <dbReference type="Pfam" id="PF00561"/>
    </source>
</evidence>
<feature type="domain" description="AB hydrolase-1" evidence="1">
    <location>
        <begin position="21"/>
        <end position="120"/>
    </location>
</feature>
<dbReference type="RefSeq" id="WP_179775354.1">
    <property type="nucleotide sequence ID" value="NZ_JACCFK010000001.1"/>
</dbReference>
<organism evidence="2 3">
    <name type="scientific">Amycolatopsis endophytica</name>
    <dbReference type="NCBI Taxonomy" id="860233"/>
    <lineage>
        <taxon>Bacteria</taxon>
        <taxon>Bacillati</taxon>
        <taxon>Actinomycetota</taxon>
        <taxon>Actinomycetes</taxon>
        <taxon>Pseudonocardiales</taxon>
        <taxon>Pseudonocardiaceae</taxon>
        <taxon>Amycolatopsis</taxon>
    </lineage>
</organism>
<dbReference type="InterPro" id="IPR050228">
    <property type="entry name" value="Carboxylesterase_BioH"/>
</dbReference>
<reference evidence="2 3" key="1">
    <citation type="submission" date="2020-07" db="EMBL/GenBank/DDBJ databases">
        <title>Sequencing the genomes of 1000 actinobacteria strains.</title>
        <authorList>
            <person name="Klenk H.-P."/>
        </authorList>
    </citation>
    <scope>NUCLEOTIDE SEQUENCE [LARGE SCALE GENOMIC DNA]</scope>
    <source>
        <strain evidence="2 3">DSM 104006</strain>
    </source>
</reference>
<dbReference type="PANTHER" id="PTHR43194">
    <property type="entry name" value="HYDROLASE ALPHA/BETA FOLD FAMILY"/>
    <property type="match status" value="1"/>
</dbReference>
<name>A0A853B9V7_9PSEU</name>
<gene>
    <name evidence="2" type="ORF">HNR02_004794</name>
</gene>
<dbReference type="Proteomes" id="UP000549616">
    <property type="component" value="Unassembled WGS sequence"/>
</dbReference>
<dbReference type="SUPFAM" id="SSF53474">
    <property type="entry name" value="alpha/beta-Hydrolases"/>
    <property type="match status" value="1"/>
</dbReference>
<proteinExistence type="predicted"/>
<dbReference type="AlphaFoldDB" id="A0A853B9V7"/>
<evidence type="ECO:0000313" key="2">
    <source>
        <dbReference type="EMBL" id="NYI91471.1"/>
    </source>
</evidence>
<keyword evidence="3" id="KW-1185">Reference proteome</keyword>